<dbReference type="Proteomes" id="UP001348641">
    <property type="component" value="Unassembled WGS sequence"/>
</dbReference>
<evidence type="ECO:0000313" key="1">
    <source>
        <dbReference type="EMBL" id="MEE2055749.1"/>
    </source>
</evidence>
<dbReference type="EMBL" id="JAUUCC010000219">
    <property type="protein sequence ID" value="MEE2055749.1"/>
    <property type="molecule type" value="Genomic_DNA"/>
</dbReference>
<sequence>MSTATDTASTILATAARSGRNPVPTPTALAAAAALLDDLHATAARHGVDPADLHQGDHVLDALARAYGRQADDVDVDALALVREATRAAAQALDMETGALTVEAPVGHSAVCAYVTLGRLPQTPAWGPTGHSPLVLRLDREDWGGGKAGPWTWSLFALGAMGVVATIVAPPPSPEVAVEVGQIAARALSGTL</sequence>
<protein>
    <submittedName>
        <fullName evidence="1">Uncharacterized protein</fullName>
    </submittedName>
</protein>
<organism evidence="1 2">
    <name type="scientific">Nocardiopsis tropica</name>
    <dbReference type="NCBI Taxonomy" id="109330"/>
    <lineage>
        <taxon>Bacteria</taxon>
        <taxon>Bacillati</taxon>
        <taxon>Actinomycetota</taxon>
        <taxon>Actinomycetes</taxon>
        <taxon>Streptosporangiales</taxon>
        <taxon>Nocardiopsidaceae</taxon>
        <taxon>Nocardiopsis</taxon>
    </lineage>
</organism>
<reference evidence="1 2" key="1">
    <citation type="submission" date="2023-07" db="EMBL/GenBank/DDBJ databases">
        <authorList>
            <person name="Girao M."/>
            <person name="Carvalho M.F."/>
        </authorList>
    </citation>
    <scope>NUCLEOTIDE SEQUENCE [LARGE SCALE GENOMIC DNA]</scope>
    <source>
        <strain evidence="1 2">66/93</strain>
    </source>
</reference>
<comment type="caution">
    <text evidence="1">The sequence shown here is derived from an EMBL/GenBank/DDBJ whole genome shotgun (WGS) entry which is preliminary data.</text>
</comment>
<name>A0ABU7L2F4_9ACTN</name>
<proteinExistence type="predicted"/>
<gene>
    <name evidence="1" type="ORF">Q8A49_35140</name>
</gene>
<evidence type="ECO:0000313" key="2">
    <source>
        <dbReference type="Proteomes" id="UP001348641"/>
    </source>
</evidence>
<dbReference type="RefSeq" id="WP_330162476.1">
    <property type="nucleotide sequence ID" value="NZ_BAAAJA010000103.1"/>
</dbReference>
<accession>A0ABU7L2F4</accession>